<dbReference type="RefSeq" id="WP_057874906.1">
    <property type="nucleotide sequence ID" value="NZ_AYYI01000105.1"/>
</dbReference>
<protein>
    <submittedName>
        <fullName evidence="1">Uncharacterized protein</fullName>
    </submittedName>
</protein>
<accession>A0A0R2CTE6</accession>
<evidence type="ECO:0000313" key="1">
    <source>
        <dbReference type="EMBL" id="KRM92884.1"/>
    </source>
</evidence>
<gene>
    <name evidence="1" type="ORF">FC24_GL000902</name>
</gene>
<dbReference type="PATRIC" id="fig|1423796.3.peg.923"/>
<comment type="caution">
    <text evidence="1">The sequence shown here is derived from an EMBL/GenBank/DDBJ whole genome shotgun (WGS) entry which is preliminary data.</text>
</comment>
<reference evidence="1 2" key="1">
    <citation type="journal article" date="2015" name="Genome Announc.">
        <title>Expanding the biotechnology potential of lactobacilli through comparative genomics of 213 strains and associated genera.</title>
        <authorList>
            <person name="Sun Z."/>
            <person name="Harris H.M."/>
            <person name="McCann A."/>
            <person name="Guo C."/>
            <person name="Argimon S."/>
            <person name="Zhang W."/>
            <person name="Yang X."/>
            <person name="Jeffery I.B."/>
            <person name="Cooney J.C."/>
            <person name="Kagawa T.F."/>
            <person name="Liu W."/>
            <person name="Song Y."/>
            <person name="Salvetti E."/>
            <person name="Wrobel A."/>
            <person name="Rasinkangas P."/>
            <person name="Parkhill J."/>
            <person name="Rea M.C."/>
            <person name="O'Sullivan O."/>
            <person name="Ritari J."/>
            <person name="Douillard F.P."/>
            <person name="Paul Ross R."/>
            <person name="Yang R."/>
            <person name="Briner A.E."/>
            <person name="Felis G.E."/>
            <person name="de Vos W.M."/>
            <person name="Barrangou R."/>
            <person name="Klaenhammer T.R."/>
            <person name="Caufield P.W."/>
            <person name="Cui Y."/>
            <person name="Zhang H."/>
            <person name="O'Toole P.W."/>
        </authorList>
    </citation>
    <scope>NUCLEOTIDE SEQUENCE [LARGE SCALE GENOMIC DNA]</scope>
    <source>
        <strain evidence="1 2">DSM 20253</strain>
    </source>
</reference>
<organism evidence="1 2">
    <name type="scientific">Loigolactobacillus rennini DSM 20253</name>
    <dbReference type="NCBI Taxonomy" id="1423796"/>
    <lineage>
        <taxon>Bacteria</taxon>
        <taxon>Bacillati</taxon>
        <taxon>Bacillota</taxon>
        <taxon>Bacilli</taxon>
        <taxon>Lactobacillales</taxon>
        <taxon>Lactobacillaceae</taxon>
        <taxon>Loigolactobacillus</taxon>
    </lineage>
</organism>
<dbReference type="AlphaFoldDB" id="A0A0R2CTE6"/>
<keyword evidence="2" id="KW-1185">Reference proteome</keyword>
<sequence length="73" mass="8077">MDEQIFKAISIYDSKIEIRVTDNIALIAIDDADGRIITTDLTSCTNHQTALAYANELCKKATSIGIIINDNIY</sequence>
<evidence type="ECO:0000313" key="2">
    <source>
        <dbReference type="Proteomes" id="UP000051638"/>
    </source>
</evidence>
<proteinExistence type="predicted"/>
<dbReference type="EMBL" id="AYYI01000105">
    <property type="protein sequence ID" value="KRM92884.1"/>
    <property type="molecule type" value="Genomic_DNA"/>
</dbReference>
<name>A0A0R2CTE6_9LACO</name>
<dbReference type="Proteomes" id="UP000051638">
    <property type="component" value="Unassembled WGS sequence"/>
</dbReference>